<sequence length="433" mass="47846">MRFNFLYAVGLMLLSPVVGYRMVRHGRYRRGISEKLFGLAAKKAHAMTQGRGCLWVHAVSVGEVNLLPGLVREIVLREPGVCVVISTSTDTGYDLALKLFGRERVFFCPLDFTWAVRRTLKNLAPQKLVLAELELWPNLVRIATDFGVSVCVANARLSERSSSRYQAFSRWTASTFARLTWVGCQDEATRKRFEACGTPPSRLTVTGSLKFDNAPTSRDVIAVNRLSQWAGVDPWHRVWIVGSTQPGEEAMAISIYQSLVSDHPELRLVLVPRHRERFDEVAKLVEHHGLSVHRRSSDPAIGNQNWEASSVVLVDTIGELRDWWGVGPIATVGGSFGDRGGQNMLEPAGYGSAVSFGPNTRNFRQIAEQLIDADAAVRVNDAAELETFVRRCLDDIPAADSLGRSARALVLKHRGATERTVASLVADRKKAAA</sequence>
<keyword evidence="10" id="KW-1003">Cell membrane</keyword>
<dbReference type="Proteomes" id="UP000318288">
    <property type="component" value="Unassembled WGS sequence"/>
</dbReference>
<dbReference type="OrthoDB" id="9789797at2"/>
<dbReference type="RefSeq" id="WP_146457609.1">
    <property type="nucleotide sequence ID" value="NZ_SJPW01000003.1"/>
</dbReference>
<evidence type="ECO:0000256" key="3">
    <source>
        <dbReference type="ARBA" id="ARBA00012621"/>
    </source>
</evidence>
<dbReference type="GO" id="GO:0043842">
    <property type="term" value="F:Kdo transferase activity"/>
    <property type="evidence" value="ECO:0007669"/>
    <property type="project" value="UniProtKB-EC"/>
</dbReference>
<dbReference type="Pfam" id="PF04413">
    <property type="entry name" value="Glycos_transf_N"/>
    <property type="match status" value="1"/>
</dbReference>
<evidence type="ECO:0000313" key="12">
    <source>
        <dbReference type="EMBL" id="TWU56495.1"/>
    </source>
</evidence>
<feature type="site" description="Transition state stabilizer" evidence="9">
    <location>
        <position position="132"/>
    </location>
</feature>
<comment type="similarity">
    <text evidence="2">Belongs to the glycosyltransferase group 1 family. Glycosyltransferase 30 subfamily.</text>
</comment>
<keyword evidence="13" id="KW-1185">Reference proteome</keyword>
<dbReference type="PANTHER" id="PTHR42755:SF1">
    <property type="entry name" value="3-DEOXY-D-MANNO-OCTULOSONIC ACID TRANSFERASE, MITOCHONDRIAL-RELATED"/>
    <property type="match status" value="1"/>
</dbReference>
<dbReference type="GO" id="GO:0009244">
    <property type="term" value="P:lipopolysaccharide core region biosynthetic process"/>
    <property type="evidence" value="ECO:0007669"/>
    <property type="project" value="UniProtKB-UniRule"/>
</dbReference>
<proteinExistence type="inferred from homology"/>
<feature type="site" description="Transition state stabilizer" evidence="9">
    <location>
        <position position="210"/>
    </location>
</feature>
<dbReference type="EC" id="2.4.99.12" evidence="3 10"/>
<evidence type="ECO:0000256" key="2">
    <source>
        <dbReference type="ARBA" id="ARBA00006380"/>
    </source>
</evidence>
<comment type="function">
    <text evidence="10">Involved in lipopolysaccharide (LPS) biosynthesis. Catalyzes the transfer of 3-deoxy-D-manno-octulosonate (Kdo) residue(s) from CMP-Kdo to lipid IV(A), the tetraacyldisaccharide-1,4'-bisphosphate precursor of lipid A.</text>
</comment>
<evidence type="ECO:0000256" key="10">
    <source>
        <dbReference type="RuleBase" id="RU365103"/>
    </source>
</evidence>
<name>A0A5C6F5I4_9BACT</name>
<comment type="catalytic activity">
    <reaction evidence="7 10">
        <text>lipid IVA (E. coli) + CMP-3-deoxy-beta-D-manno-octulosonate = alpha-Kdo-(2-&gt;6)-lipid IVA (E. coli) + CMP + H(+)</text>
        <dbReference type="Rhea" id="RHEA:28066"/>
        <dbReference type="ChEBI" id="CHEBI:15378"/>
        <dbReference type="ChEBI" id="CHEBI:58603"/>
        <dbReference type="ChEBI" id="CHEBI:60364"/>
        <dbReference type="ChEBI" id="CHEBI:60377"/>
        <dbReference type="ChEBI" id="CHEBI:85987"/>
        <dbReference type="EC" id="2.4.99.12"/>
    </reaction>
</comment>
<dbReference type="EMBL" id="SJPW01000003">
    <property type="protein sequence ID" value="TWU56495.1"/>
    <property type="molecule type" value="Genomic_DNA"/>
</dbReference>
<evidence type="ECO:0000313" key="13">
    <source>
        <dbReference type="Proteomes" id="UP000318288"/>
    </source>
</evidence>
<feature type="domain" description="3-deoxy-D-manno-octulosonic-acid transferase N-terminal" evidence="11">
    <location>
        <begin position="38"/>
        <end position="212"/>
    </location>
</feature>
<feature type="active site" description="Proton acceptor" evidence="8">
    <location>
        <position position="63"/>
    </location>
</feature>
<keyword evidence="12" id="KW-0328">Glycosyltransferase</keyword>
<evidence type="ECO:0000256" key="8">
    <source>
        <dbReference type="PIRSR" id="PIRSR639901-1"/>
    </source>
</evidence>
<dbReference type="InterPro" id="IPR007507">
    <property type="entry name" value="Glycos_transf_N"/>
</dbReference>
<dbReference type="PANTHER" id="PTHR42755">
    <property type="entry name" value="3-DEOXY-MANNO-OCTULOSONATE CYTIDYLYLTRANSFERASE"/>
    <property type="match status" value="1"/>
</dbReference>
<dbReference type="FunFam" id="3.40.50.2000:FF:000032">
    <property type="entry name" value="3-deoxy-D-manno-octulosonic acid transferase"/>
    <property type="match status" value="1"/>
</dbReference>
<dbReference type="Gene3D" id="3.40.50.2000">
    <property type="entry name" value="Glycogen Phosphorylase B"/>
    <property type="match status" value="1"/>
</dbReference>
<dbReference type="UniPathway" id="UPA00958"/>
<dbReference type="InterPro" id="IPR038107">
    <property type="entry name" value="Glycos_transf_N_sf"/>
</dbReference>
<reference evidence="12 13" key="1">
    <citation type="submission" date="2019-02" db="EMBL/GenBank/DDBJ databases">
        <title>Deep-cultivation of Planctomycetes and their phenomic and genomic characterization uncovers novel biology.</title>
        <authorList>
            <person name="Wiegand S."/>
            <person name="Jogler M."/>
            <person name="Boedeker C."/>
            <person name="Pinto D."/>
            <person name="Vollmers J."/>
            <person name="Rivas-Marin E."/>
            <person name="Kohn T."/>
            <person name="Peeters S.H."/>
            <person name="Heuer A."/>
            <person name="Rast P."/>
            <person name="Oberbeckmann S."/>
            <person name="Bunk B."/>
            <person name="Jeske O."/>
            <person name="Meyerdierks A."/>
            <person name="Storesund J.E."/>
            <person name="Kallscheuer N."/>
            <person name="Luecker S."/>
            <person name="Lage O.M."/>
            <person name="Pohl T."/>
            <person name="Merkel B.J."/>
            <person name="Hornburger P."/>
            <person name="Mueller R.-W."/>
            <person name="Bruemmer F."/>
            <person name="Labrenz M."/>
            <person name="Spormann A.M."/>
            <person name="Op Den Camp H."/>
            <person name="Overmann J."/>
            <person name="Amann R."/>
            <person name="Jetten M.S.M."/>
            <person name="Mascher T."/>
            <person name="Medema M.H."/>
            <person name="Devos D.P."/>
            <person name="Kaster A.-K."/>
            <person name="Ovreas L."/>
            <person name="Rohde M."/>
            <person name="Galperin M.Y."/>
            <person name="Jogler C."/>
        </authorList>
    </citation>
    <scope>NUCLEOTIDE SEQUENCE [LARGE SCALE GENOMIC DNA]</scope>
    <source>
        <strain evidence="12 13">Poly51</strain>
    </source>
</reference>
<dbReference type="SUPFAM" id="SSF53756">
    <property type="entry name" value="UDP-Glycosyltransferase/glycogen phosphorylase"/>
    <property type="match status" value="1"/>
</dbReference>
<accession>A0A5C6F5I4</accession>
<keyword evidence="5 10" id="KW-0808">Transferase</keyword>
<evidence type="ECO:0000256" key="9">
    <source>
        <dbReference type="PIRSR" id="PIRSR639901-2"/>
    </source>
</evidence>
<keyword evidence="10" id="KW-0472">Membrane</keyword>
<dbReference type="GO" id="GO:0009245">
    <property type="term" value="P:lipid A biosynthetic process"/>
    <property type="evidence" value="ECO:0007669"/>
    <property type="project" value="TreeGrafter"/>
</dbReference>
<comment type="subcellular location">
    <subcellularLocation>
        <location evidence="10">Cell membrane</location>
    </subcellularLocation>
</comment>
<evidence type="ECO:0000256" key="4">
    <source>
        <dbReference type="ARBA" id="ARBA00019077"/>
    </source>
</evidence>
<protein>
    <recommendedName>
        <fullName evidence="4 10">3-deoxy-D-manno-octulosonic acid transferase</fullName>
        <shortName evidence="10">Kdo transferase</shortName>
        <ecNumber evidence="3 10">2.4.99.12</ecNumber>
    </recommendedName>
    <alternativeName>
        <fullName evidence="6 10">Lipid IV(A) 3-deoxy-D-manno-octulosonic acid transferase</fullName>
    </alternativeName>
</protein>
<organism evidence="12 13">
    <name type="scientific">Rubripirellula tenax</name>
    <dbReference type="NCBI Taxonomy" id="2528015"/>
    <lineage>
        <taxon>Bacteria</taxon>
        <taxon>Pseudomonadati</taxon>
        <taxon>Planctomycetota</taxon>
        <taxon>Planctomycetia</taxon>
        <taxon>Pirellulales</taxon>
        <taxon>Pirellulaceae</taxon>
        <taxon>Rubripirellula</taxon>
    </lineage>
</organism>
<evidence type="ECO:0000259" key="11">
    <source>
        <dbReference type="Pfam" id="PF04413"/>
    </source>
</evidence>
<comment type="caution">
    <text evidence="12">The sequence shown here is derived from an EMBL/GenBank/DDBJ whole genome shotgun (WGS) entry which is preliminary data.</text>
</comment>
<dbReference type="AlphaFoldDB" id="A0A5C6F5I4"/>
<evidence type="ECO:0000256" key="7">
    <source>
        <dbReference type="ARBA" id="ARBA00049183"/>
    </source>
</evidence>
<comment type="pathway">
    <text evidence="1 10">Bacterial outer membrane biogenesis; LPS core biosynthesis.</text>
</comment>
<keyword evidence="10" id="KW-0448">Lipopolysaccharide biosynthesis</keyword>
<gene>
    <name evidence="12" type="primary">waaA</name>
    <name evidence="12" type="ORF">Poly51_24060</name>
</gene>
<dbReference type="GO" id="GO:0005886">
    <property type="term" value="C:plasma membrane"/>
    <property type="evidence" value="ECO:0007669"/>
    <property type="project" value="UniProtKB-SubCell"/>
</dbReference>
<dbReference type="InterPro" id="IPR039901">
    <property type="entry name" value="Kdotransferase"/>
</dbReference>
<evidence type="ECO:0000256" key="5">
    <source>
        <dbReference type="ARBA" id="ARBA00022679"/>
    </source>
</evidence>
<evidence type="ECO:0000256" key="6">
    <source>
        <dbReference type="ARBA" id="ARBA00031445"/>
    </source>
</evidence>
<dbReference type="Gene3D" id="3.40.50.11720">
    <property type="entry name" value="3-Deoxy-D-manno-octulosonic-acid transferase, N-terminal domain"/>
    <property type="match status" value="1"/>
</dbReference>
<evidence type="ECO:0000256" key="1">
    <source>
        <dbReference type="ARBA" id="ARBA00004713"/>
    </source>
</evidence>